<feature type="region of interest" description="Disordered" evidence="1">
    <location>
        <begin position="1"/>
        <end position="37"/>
    </location>
</feature>
<keyword evidence="2" id="KW-0472">Membrane</keyword>
<feature type="domain" description="Helix-hairpin-helix DNA-binding motif class 1" evidence="3">
    <location>
        <begin position="255"/>
        <end position="274"/>
    </location>
</feature>
<gene>
    <name evidence="4" type="ORF">I6H58_01195</name>
</gene>
<dbReference type="Gene3D" id="1.10.150.320">
    <property type="entry name" value="Photosystem II 12 kDa extrinsic protein"/>
    <property type="match status" value="1"/>
</dbReference>
<dbReference type="InterPro" id="IPR019554">
    <property type="entry name" value="Soluble_ligand-bd"/>
</dbReference>
<reference evidence="4 5" key="1">
    <citation type="submission" date="2020-12" db="EMBL/GenBank/DDBJ databases">
        <title>FDA dAtabase for Regulatory Grade micrObial Sequences (FDA-ARGOS): Supporting development and validation of Infectious Disease Dx tests.</title>
        <authorList>
            <person name="Sproer C."/>
            <person name="Gronow S."/>
            <person name="Severitt S."/>
            <person name="Schroder I."/>
            <person name="Tallon L."/>
            <person name="Sadzewicz L."/>
            <person name="Zhao X."/>
            <person name="Boylan J."/>
            <person name="Ott S."/>
            <person name="Bowen H."/>
            <person name="Vavikolanu K."/>
            <person name="Mehta A."/>
            <person name="Aluvathingal J."/>
            <person name="Nadendla S."/>
            <person name="Lowell S."/>
            <person name="Myers T."/>
            <person name="Yan Y."/>
            <person name="Sichtig H."/>
        </authorList>
    </citation>
    <scope>NUCLEOTIDE SEQUENCE [LARGE SCALE GENOMIC DNA]</scope>
    <source>
        <strain evidence="4 5">FDAARGOS_1001</strain>
    </source>
</reference>
<dbReference type="GO" id="GO:0003677">
    <property type="term" value="F:DNA binding"/>
    <property type="evidence" value="ECO:0007669"/>
    <property type="project" value="UniProtKB-KW"/>
</dbReference>
<dbReference type="Pfam" id="PF12836">
    <property type="entry name" value="HHH_3"/>
    <property type="match status" value="1"/>
</dbReference>
<feature type="transmembrane region" description="Helical" evidence="2">
    <location>
        <begin position="73"/>
        <end position="92"/>
    </location>
</feature>
<dbReference type="SUPFAM" id="SSF47781">
    <property type="entry name" value="RuvA domain 2-like"/>
    <property type="match status" value="1"/>
</dbReference>
<feature type="compositionally biased region" description="Low complexity" evidence="1">
    <location>
        <begin position="116"/>
        <end position="131"/>
    </location>
</feature>
<organism evidence="4 5">
    <name type="scientific">Rothia kristinae</name>
    <dbReference type="NCBI Taxonomy" id="37923"/>
    <lineage>
        <taxon>Bacteria</taxon>
        <taxon>Bacillati</taxon>
        <taxon>Actinomycetota</taxon>
        <taxon>Actinomycetes</taxon>
        <taxon>Micrococcales</taxon>
        <taxon>Micrococcaceae</taxon>
        <taxon>Rothia</taxon>
    </lineage>
</organism>
<dbReference type="SMART" id="SM00278">
    <property type="entry name" value="HhH1"/>
    <property type="match status" value="2"/>
</dbReference>
<keyword evidence="2" id="KW-0812">Transmembrane</keyword>
<dbReference type="Gene3D" id="3.10.560.10">
    <property type="entry name" value="Outer membrane lipoprotein wza domain like"/>
    <property type="match status" value="1"/>
</dbReference>
<dbReference type="InterPro" id="IPR003583">
    <property type="entry name" value="Hlx-hairpin-Hlx_DNA-bd_motif"/>
</dbReference>
<evidence type="ECO:0000256" key="1">
    <source>
        <dbReference type="SAM" id="MobiDB-lite"/>
    </source>
</evidence>
<name>A0A7T4T4G7_9MICC</name>
<evidence type="ECO:0000259" key="3">
    <source>
        <dbReference type="SMART" id="SM00278"/>
    </source>
</evidence>
<dbReference type="RefSeq" id="WP_198490514.1">
    <property type="nucleotide sequence ID" value="NZ_CP066078.1"/>
</dbReference>
<dbReference type="GO" id="GO:0015627">
    <property type="term" value="C:type II protein secretion system complex"/>
    <property type="evidence" value="ECO:0007669"/>
    <property type="project" value="TreeGrafter"/>
</dbReference>
<feature type="region of interest" description="Disordered" evidence="1">
    <location>
        <begin position="205"/>
        <end position="242"/>
    </location>
</feature>
<dbReference type="AlphaFoldDB" id="A0A7T4T4G7"/>
<accession>A0A7T4T4G7</accession>
<dbReference type="Pfam" id="PF10531">
    <property type="entry name" value="SLBB"/>
    <property type="match status" value="1"/>
</dbReference>
<dbReference type="EMBL" id="CP066078">
    <property type="protein sequence ID" value="QQC59642.1"/>
    <property type="molecule type" value="Genomic_DNA"/>
</dbReference>
<keyword evidence="4" id="KW-0238">DNA-binding</keyword>
<dbReference type="PANTHER" id="PTHR21180:SF32">
    <property type="entry name" value="ENDONUCLEASE_EXONUCLEASE_PHOSPHATASE FAMILY DOMAIN-CONTAINING PROTEIN 1"/>
    <property type="match status" value="1"/>
</dbReference>
<evidence type="ECO:0000313" key="4">
    <source>
        <dbReference type="EMBL" id="QQC59642.1"/>
    </source>
</evidence>
<protein>
    <submittedName>
        <fullName evidence="4">ComEA family DNA-binding protein</fullName>
    </submittedName>
</protein>
<dbReference type="Proteomes" id="UP000595221">
    <property type="component" value="Chromosome"/>
</dbReference>
<evidence type="ECO:0000313" key="5">
    <source>
        <dbReference type="Proteomes" id="UP000595221"/>
    </source>
</evidence>
<evidence type="ECO:0000256" key="2">
    <source>
        <dbReference type="SAM" id="Phobius"/>
    </source>
</evidence>
<dbReference type="InterPro" id="IPR010994">
    <property type="entry name" value="RuvA_2-like"/>
</dbReference>
<dbReference type="GO" id="GO:0015628">
    <property type="term" value="P:protein secretion by the type II secretion system"/>
    <property type="evidence" value="ECO:0007669"/>
    <property type="project" value="TreeGrafter"/>
</dbReference>
<feature type="region of interest" description="Disordered" evidence="1">
    <location>
        <begin position="111"/>
        <end position="131"/>
    </location>
</feature>
<dbReference type="InterPro" id="IPR051675">
    <property type="entry name" value="Endo/Exo/Phosphatase_dom_1"/>
</dbReference>
<sequence>MNQRIEETEEPWEAPEDHGITRRTVPSPRRAGPTASRQRLTAMIEGLAPDERGQAAVPAPGAGWLRFSPSPRAVLGLLAVAVLAVLALVLFVPRGEQQAPRIAVAADGSASPLELGSADPGSDAAPAAGAPGAIGTPGATASASGGEVAVHVVGAVKAPGLQRLPAGALTAEAIQAAGGPTEEAGLEGINLAAPVQSGQQIRVPTREEAAAQAAAPANPSGTAAAGAAESGAGPGSAGAGAASGERINLNTATAEQLETLPRVGPKLAQRILDYRQAHGAFASVAELDAVPGIGEAMLAALEPLVTV</sequence>
<feature type="compositionally biased region" description="Low complexity" evidence="1">
    <location>
        <begin position="210"/>
        <end position="231"/>
    </location>
</feature>
<dbReference type="PANTHER" id="PTHR21180">
    <property type="entry name" value="ENDONUCLEASE/EXONUCLEASE/PHOSPHATASE FAMILY DOMAIN-CONTAINING PROTEIN 1"/>
    <property type="match status" value="1"/>
</dbReference>
<keyword evidence="2" id="KW-1133">Transmembrane helix</keyword>
<feature type="domain" description="Helix-hairpin-helix DNA-binding motif class 1" evidence="3">
    <location>
        <begin position="285"/>
        <end position="304"/>
    </location>
</feature>
<proteinExistence type="predicted"/>
<dbReference type="GO" id="GO:0006281">
    <property type="term" value="P:DNA repair"/>
    <property type="evidence" value="ECO:0007669"/>
    <property type="project" value="InterPro"/>
</dbReference>